<gene>
    <name evidence="3" type="ORF">Epro_0147</name>
</gene>
<dbReference type="SMART" id="SM00869">
    <property type="entry name" value="Autotransporter"/>
    <property type="match status" value="1"/>
</dbReference>
<dbReference type="KEGG" id="epo:Epro_0147"/>
<evidence type="ECO:0000256" key="1">
    <source>
        <dbReference type="SAM" id="SignalP"/>
    </source>
</evidence>
<feature type="domain" description="Autotransporter" evidence="2">
    <location>
        <begin position="921"/>
        <end position="1166"/>
    </location>
</feature>
<reference evidence="3 4" key="1">
    <citation type="submission" date="2014-09" db="EMBL/GenBank/DDBJ databases">
        <title>Complete genome sequence of Endomicrobium proavitum.</title>
        <authorList>
            <person name="Zheng H."/>
        </authorList>
    </citation>
    <scope>NUCLEOTIDE SEQUENCE [LARGE SCALE GENOMIC DNA]</scope>
    <source>
        <strain evidence="3 4">Rsa215</strain>
    </source>
</reference>
<dbReference type="InterPro" id="IPR036709">
    <property type="entry name" value="Autotransporte_beta_dom_sf"/>
</dbReference>
<dbReference type="RefSeq" id="WP_052569682.1">
    <property type="nucleotide sequence ID" value="NZ_CP009498.1"/>
</dbReference>
<dbReference type="Proteomes" id="UP000035337">
    <property type="component" value="Chromosome"/>
</dbReference>
<keyword evidence="1" id="KW-0732">Signal</keyword>
<protein>
    <recommendedName>
        <fullName evidence="2">Autotransporter domain-containing protein</fullName>
    </recommendedName>
</protein>
<dbReference type="EMBL" id="CP009498">
    <property type="protein sequence ID" value="AKL97526.1"/>
    <property type="molecule type" value="Genomic_DNA"/>
</dbReference>
<dbReference type="SUPFAM" id="SSF103515">
    <property type="entry name" value="Autotransporter"/>
    <property type="match status" value="1"/>
</dbReference>
<keyword evidence="4" id="KW-1185">Reference proteome</keyword>
<dbReference type="STRING" id="1408281.Epro_0147"/>
<organism evidence="3 4">
    <name type="scientific">Endomicrobium proavitum</name>
    <dbReference type="NCBI Taxonomy" id="1408281"/>
    <lineage>
        <taxon>Bacteria</taxon>
        <taxon>Pseudomonadati</taxon>
        <taxon>Elusimicrobiota</taxon>
        <taxon>Endomicrobiia</taxon>
        <taxon>Endomicrobiales</taxon>
        <taxon>Endomicrobiaceae</taxon>
        <taxon>Endomicrobium</taxon>
    </lineage>
</organism>
<sequence length="1182" mass="124531">MKKIVLGVFLFLAAVCASFADTVIVDSFTYFNESVAEAVTPRTIELSTSIIADSAFNYQGADDLTIFGNGFFIDGAGFGLFVSTGIGKSITFSSVTLLGFANSVAADSDSYSYGGALYAGGFANIFDAVFTSNTAIAYITSGTAVAYGGAIYNAGTTTITNSYFAFNTAVSSGGGQAFGGAIYNANGSTLYVVANGTNTVFEGNFANGSRNAIYNSSEALIYLNAAAGSSIIFNDAINGNAQAGVHGAVHINSNTNSLPYGGDVVLNNSLIANDIYLYSGTLKVGLFNGVSYYDNVAETTVTVIAGSRGSIGASGLENRGTLFLGNGSVLDMANGVTGDTVYISTLTVDGTAKVNIDVDLASARDGYVRNLDIIEFPNLNTDGTGTLDFRGIKIISDFTSGITTNFQVFRYDPATDLLAGTPDFYTNRGSATYYVTRFSSSIFNITLESYNPDVFQNFVSTQTGNRVYWSSSSYYTPLLYSGVVNDGELWINGGTDASSKTFSINGANINRIFNINSDNVVLEINDITLSNGLSPAGSAILNSSGTVRLSNVTFQSNVAKSTEEISYVGGGALYNSSYTYIVNSAFNGNSAAGIAFGTAVVSAYGGAIYNDVGAELTIIDTSFKDNSVSGSGSLGGAIYNAGEINIITAGRNSEFEQNSAQGVSNAIHNAGHATLNLNAGAGDIIFRSNITSSGNANIININASSTSVAGAPVNGNVLIAADMSGFGNINGEIGNTVNFYAGTLSVDKGAVLFENAQFNMYAGSRLNLQNGSFDSVKFSDFNLSGSGDAFVGIDVNLHTRQSDNFVGSVLTAGGANFVIDKISILEDAGNLDKVVNILIADNANLQNSITLSDGVKKLMGPIFVYDVSYNNGTLSFAYTQDFNPAVFIVPVTMYVGGYVEQLNSYKQTFDVVENRALEKTQSSFWIRPYGYREEINLYKNLKVTHETYGAFIGYDTPESELSGLNLAFSIFGGLNSSSQKYDGAHIDQIGGIAGATAVLYGENFWTALSANLGVTSEHGEGSYGTETFMMYTKGIASKTGYTFSLDFDNKYKLVPALMLAASFIDMAPFGEDQNVTVTSDGVYPITVEPSVKFLADVSEDFSAYVNLNFVYSILNDPNFKANHVILPNFSIDPYVQYGFGCVKKLSDIVSARAEVFGISGGRSGVGGQLNVQFKLGGGSENN</sequence>
<evidence type="ECO:0000259" key="2">
    <source>
        <dbReference type="SMART" id="SM00869"/>
    </source>
</evidence>
<proteinExistence type="predicted"/>
<dbReference type="InterPro" id="IPR005546">
    <property type="entry name" value="Autotransporte_beta"/>
</dbReference>
<name>A0A0G3WFY2_9BACT</name>
<dbReference type="OrthoDB" id="8901262at2"/>
<dbReference type="SUPFAM" id="SSF51126">
    <property type="entry name" value="Pectin lyase-like"/>
    <property type="match status" value="1"/>
</dbReference>
<evidence type="ECO:0000313" key="4">
    <source>
        <dbReference type="Proteomes" id="UP000035337"/>
    </source>
</evidence>
<evidence type="ECO:0000313" key="3">
    <source>
        <dbReference type="EMBL" id="AKL97526.1"/>
    </source>
</evidence>
<feature type="signal peptide" evidence="1">
    <location>
        <begin position="1"/>
        <end position="20"/>
    </location>
</feature>
<dbReference type="InterPro" id="IPR011050">
    <property type="entry name" value="Pectin_lyase_fold/virulence"/>
</dbReference>
<dbReference type="AlphaFoldDB" id="A0A0G3WFY2"/>
<feature type="chain" id="PRO_5005186006" description="Autotransporter domain-containing protein" evidence="1">
    <location>
        <begin position="21"/>
        <end position="1182"/>
    </location>
</feature>
<accession>A0A0G3WFY2</accession>